<keyword evidence="1" id="KW-0217">Developmental protein</keyword>
<reference evidence="4" key="1">
    <citation type="journal article" date="2019" name="Nat. Commun.">
        <title>The genome of broomcorn millet.</title>
        <authorList>
            <person name="Zou C."/>
            <person name="Miki D."/>
            <person name="Li D."/>
            <person name="Tang Q."/>
            <person name="Xiao L."/>
            <person name="Rajput S."/>
            <person name="Deng P."/>
            <person name="Jia W."/>
            <person name="Huang R."/>
            <person name="Zhang M."/>
            <person name="Sun Y."/>
            <person name="Hu J."/>
            <person name="Fu X."/>
            <person name="Schnable P.S."/>
            <person name="Li F."/>
            <person name="Zhang H."/>
            <person name="Feng B."/>
            <person name="Zhu X."/>
            <person name="Liu R."/>
            <person name="Schnable J.C."/>
            <person name="Zhu J.-K."/>
            <person name="Zhang H."/>
        </authorList>
    </citation>
    <scope>NUCLEOTIDE SEQUENCE [LARGE SCALE GENOMIC DNA]</scope>
</reference>
<dbReference type="GO" id="GO:0030154">
    <property type="term" value="P:cell differentiation"/>
    <property type="evidence" value="ECO:0007669"/>
    <property type="project" value="UniProtKB-KW"/>
</dbReference>
<dbReference type="Pfam" id="PF07899">
    <property type="entry name" value="Frigida"/>
    <property type="match status" value="1"/>
</dbReference>
<dbReference type="OrthoDB" id="1166059at2759"/>
<comment type="similarity">
    <text evidence="1">Belongs to the Frigida family.</text>
</comment>
<dbReference type="Proteomes" id="UP000275267">
    <property type="component" value="Unassembled WGS sequence"/>
</dbReference>
<keyword evidence="1" id="KW-0221">Differentiation</keyword>
<evidence type="ECO:0000256" key="1">
    <source>
        <dbReference type="RuleBase" id="RU364012"/>
    </source>
</evidence>
<proteinExistence type="inferred from homology"/>
<protein>
    <recommendedName>
        <fullName evidence="1">FRIGIDA-like protein</fullName>
    </recommendedName>
</protein>
<comment type="caution">
    <text evidence="3">The sequence shown here is derived from an EMBL/GenBank/DDBJ whole genome shotgun (WGS) entry which is preliminary data.</text>
</comment>
<keyword evidence="2" id="KW-1133">Transmembrane helix</keyword>
<feature type="transmembrane region" description="Helical" evidence="2">
    <location>
        <begin position="91"/>
        <end position="122"/>
    </location>
</feature>
<dbReference type="InterPro" id="IPR012474">
    <property type="entry name" value="Frigida"/>
</dbReference>
<keyword evidence="2" id="KW-0812">Transmembrane</keyword>
<dbReference type="STRING" id="4540.A0A3L6TSY6"/>
<accession>A0A3L6TSY6</accession>
<keyword evidence="1" id="KW-0287">Flowering</keyword>
<dbReference type="GO" id="GO:0009908">
    <property type="term" value="P:flower development"/>
    <property type="evidence" value="ECO:0007669"/>
    <property type="project" value="UniProtKB-KW"/>
</dbReference>
<keyword evidence="4" id="KW-1185">Reference proteome</keyword>
<dbReference type="AlphaFoldDB" id="A0A3L6TSY6"/>
<evidence type="ECO:0000313" key="4">
    <source>
        <dbReference type="Proteomes" id="UP000275267"/>
    </source>
</evidence>
<name>A0A3L6TSY6_PANMI</name>
<keyword evidence="2" id="KW-0472">Membrane</keyword>
<organism evidence="3 4">
    <name type="scientific">Panicum miliaceum</name>
    <name type="common">Proso millet</name>
    <name type="synonym">Broomcorn millet</name>
    <dbReference type="NCBI Taxonomy" id="4540"/>
    <lineage>
        <taxon>Eukaryota</taxon>
        <taxon>Viridiplantae</taxon>
        <taxon>Streptophyta</taxon>
        <taxon>Embryophyta</taxon>
        <taxon>Tracheophyta</taxon>
        <taxon>Spermatophyta</taxon>
        <taxon>Magnoliopsida</taxon>
        <taxon>Liliopsida</taxon>
        <taxon>Poales</taxon>
        <taxon>Poaceae</taxon>
        <taxon>PACMAD clade</taxon>
        <taxon>Panicoideae</taxon>
        <taxon>Panicodae</taxon>
        <taxon>Paniceae</taxon>
        <taxon>Panicinae</taxon>
        <taxon>Panicum</taxon>
        <taxon>Panicum sect. Panicum</taxon>
    </lineage>
</organism>
<gene>
    <name evidence="3" type="ORF">C2845_PM01G37860</name>
</gene>
<dbReference type="EMBL" id="PQIB02000001">
    <property type="protein sequence ID" value="RLN43277.1"/>
    <property type="molecule type" value="Genomic_DNA"/>
</dbReference>
<evidence type="ECO:0000313" key="3">
    <source>
        <dbReference type="EMBL" id="RLN43277.1"/>
    </source>
</evidence>
<evidence type="ECO:0000256" key="2">
    <source>
        <dbReference type="SAM" id="Phobius"/>
    </source>
</evidence>
<sequence length="143" mass="15397">MGETMGLGLPCHPTMDATDPHATLVRAVGGFLVSAVRKTNRFWGNCVALIECLPGLAAPSADALEQAERVARDWKEMVDGKPWSGRDMSQMAGWGLLTFLASYNIILSWSSMLMTSAVSLAISRPRRRTAASSCAIALARSKK</sequence>